<proteinExistence type="predicted"/>
<feature type="transmembrane region" description="Helical" evidence="1">
    <location>
        <begin position="99"/>
        <end position="120"/>
    </location>
</feature>
<feature type="transmembrane region" description="Helical" evidence="1">
    <location>
        <begin position="159"/>
        <end position="175"/>
    </location>
</feature>
<sequence>MLWKNELTEIRNENAEQISGMNGTMWDQLSPMLEYLSSFSIPMFEEEVIKKDLIGMAKEAEIEQISLEEKLGMSSKEFCDNLIENETERTRKRKVEEQILELAVNFVWYLTVFWLIGALLDAEPRMVYASDMLFAFFAALSDVWLPGKRIMAWDKRKEYLRHLIKIGSLVLVVFTDVRTDQAITGNGFVIGGCLILLSVLAAFISANYWKKQSQKYDWK</sequence>
<dbReference type="SUPFAM" id="SSF158560">
    <property type="entry name" value="BH3980-like"/>
    <property type="match status" value="1"/>
</dbReference>
<reference evidence="3 5" key="5">
    <citation type="journal article" date="2023" name="Int. J. Syst. Evol. Microbiol.">
        <title>Sellimonas catena sp. nov., isolated from human faeces.</title>
        <authorList>
            <person name="Hisatomi A."/>
            <person name="Ohkuma M."/>
            <person name="Sakamoto M."/>
        </authorList>
    </citation>
    <scope>NUCLEOTIDE SEQUENCE</scope>
    <source>
        <strain evidence="2 5">12EGH17</strain>
        <strain evidence="3">18CBH55</strain>
    </source>
</reference>
<keyword evidence="1" id="KW-0472">Membrane</keyword>
<protein>
    <submittedName>
        <fullName evidence="3">Uncharacterized protein</fullName>
    </submittedName>
</protein>
<reference evidence="2" key="1">
    <citation type="submission" date="2022-11" db="EMBL/GenBank/DDBJ databases">
        <title>Draft genome sequence of Sellimonas catena strain 12EGH17.</title>
        <authorList>
            <person name="Hisatomi A."/>
            <person name="Ohkuma M."/>
            <person name="Sakamoto M."/>
        </authorList>
    </citation>
    <scope>NUCLEOTIDE SEQUENCE</scope>
    <source>
        <strain evidence="2">12EGH17</strain>
    </source>
</reference>
<reference evidence="2" key="2">
    <citation type="submission" date="2022-11" db="EMBL/GenBank/DDBJ databases">
        <title>Draft genome sequence of Sellimonas catena strain 12EGH17.</title>
        <authorList>
            <person name="Atsushi H."/>
            <person name="Moriya O."/>
            <person name="Mitsuo S."/>
        </authorList>
    </citation>
    <scope>NUCLEOTIDE SEQUENCE</scope>
    <source>
        <strain evidence="2">12EGH17</strain>
    </source>
</reference>
<evidence type="ECO:0000313" key="5">
    <source>
        <dbReference type="Proteomes" id="UP001145145"/>
    </source>
</evidence>
<dbReference type="EMBL" id="BSCH01000005">
    <property type="protein sequence ID" value="GLG89610.1"/>
    <property type="molecule type" value="Genomic_DNA"/>
</dbReference>
<evidence type="ECO:0000313" key="3">
    <source>
        <dbReference type="EMBL" id="GLG89610.1"/>
    </source>
</evidence>
<evidence type="ECO:0000313" key="4">
    <source>
        <dbReference type="Proteomes" id="UP001145094"/>
    </source>
</evidence>
<reference evidence="3" key="3">
    <citation type="submission" date="2022-11" db="EMBL/GenBank/DDBJ databases">
        <title>Draft genome sequence of Sellimonas catena strain 18CBH55.</title>
        <authorList>
            <person name="Atsushi H."/>
            <person name="Moriya O."/>
            <person name="Mitsuo S."/>
        </authorList>
    </citation>
    <scope>NUCLEOTIDE SEQUENCE</scope>
    <source>
        <strain evidence="3">18CBH55</strain>
    </source>
</reference>
<dbReference type="Proteomes" id="UP001145094">
    <property type="component" value="Unassembled WGS sequence"/>
</dbReference>
<evidence type="ECO:0000313" key="2">
    <source>
        <dbReference type="EMBL" id="GLG05223.1"/>
    </source>
</evidence>
<name>A0A9W6CBP2_9FIRM</name>
<keyword evidence="5" id="KW-1185">Reference proteome</keyword>
<keyword evidence="1" id="KW-0812">Transmembrane</keyword>
<dbReference type="Proteomes" id="UP001145145">
    <property type="component" value="Unassembled WGS sequence"/>
</dbReference>
<feature type="transmembrane region" description="Helical" evidence="1">
    <location>
        <begin position="126"/>
        <end position="147"/>
    </location>
</feature>
<dbReference type="AlphaFoldDB" id="A0A9W6CBP2"/>
<evidence type="ECO:0000256" key="1">
    <source>
        <dbReference type="SAM" id="Phobius"/>
    </source>
</evidence>
<gene>
    <name evidence="2" type="ORF">Selli1_23970</name>
    <name evidence="3" type="ORF">Selli2_10370</name>
</gene>
<dbReference type="EMBL" id="BSBO01000025">
    <property type="protein sequence ID" value="GLG05223.1"/>
    <property type="molecule type" value="Genomic_DNA"/>
</dbReference>
<dbReference type="RefSeq" id="WP_087252476.1">
    <property type="nucleotide sequence ID" value="NZ_BSBO01000025.1"/>
</dbReference>
<accession>A0A9W6CBP2</accession>
<feature type="transmembrane region" description="Helical" evidence="1">
    <location>
        <begin position="187"/>
        <end position="209"/>
    </location>
</feature>
<reference evidence="3" key="4">
    <citation type="submission" date="2022-11" db="EMBL/GenBank/DDBJ databases">
        <title>Draft genome sequence of Sellimonas catena strain 18CBH55.</title>
        <authorList>
            <person name="Hisatomi A."/>
            <person name="Ohkuma M."/>
            <person name="Sakamoto M."/>
        </authorList>
    </citation>
    <scope>NUCLEOTIDE SEQUENCE</scope>
    <source>
        <strain evidence="3">18CBH55</strain>
    </source>
</reference>
<organism evidence="3 4">
    <name type="scientific">Sellimonas catena</name>
    <dbReference type="NCBI Taxonomy" id="2994035"/>
    <lineage>
        <taxon>Bacteria</taxon>
        <taxon>Bacillati</taxon>
        <taxon>Bacillota</taxon>
        <taxon>Clostridia</taxon>
        <taxon>Lachnospirales</taxon>
        <taxon>Lachnospiraceae</taxon>
        <taxon>Sellimonas</taxon>
    </lineage>
</organism>
<comment type="caution">
    <text evidence="3">The sequence shown here is derived from an EMBL/GenBank/DDBJ whole genome shotgun (WGS) entry which is preliminary data.</text>
</comment>
<keyword evidence="1" id="KW-1133">Transmembrane helix</keyword>